<comment type="pathway">
    <text evidence="1">Purine metabolism; IMP biosynthesis via de novo pathway; 5-amino-1-(5-phospho-D-ribosyl)imidazole from N(2)-formyl-N(1)-(5-phospho-D-ribosyl)glycinamide: step 2/2.</text>
</comment>
<dbReference type="FunCoup" id="G0EGR9">
    <property type="interactions" value="115"/>
</dbReference>
<dbReference type="OrthoDB" id="6605at2157"/>
<dbReference type="PANTHER" id="PTHR10520:SF12">
    <property type="entry name" value="TRIFUNCTIONAL PURINE BIOSYNTHETIC PROTEIN ADENOSINE-3"/>
    <property type="match status" value="1"/>
</dbReference>
<dbReference type="HOGENOM" id="CLU_047116_0_0_2"/>
<keyword evidence="5" id="KW-0067">ATP-binding</keyword>
<evidence type="ECO:0000313" key="8">
    <source>
        <dbReference type="EMBL" id="AEM39217.1"/>
    </source>
</evidence>
<dbReference type="PANTHER" id="PTHR10520">
    <property type="entry name" value="TRIFUNCTIONAL PURINE BIOSYNTHETIC PROTEIN ADENOSINE-3-RELATED"/>
    <property type="match status" value="1"/>
</dbReference>
<dbReference type="GO" id="GO:0046084">
    <property type="term" value="P:adenine biosynthetic process"/>
    <property type="evidence" value="ECO:0007669"/>
    <property type="project" value="TreeGrafter"/>
</dbReference>
<evidence type="ECO:0000259" key="6">
    <source>
        <dbReference type="Pfam" id="PF00586"/>
    </source>
</evidence>
<accession>G0EGR9</accession>
<dbReference type="RefSeq" id="WP_014026894.1">
    <property type="nucleotide sequence ID" value="NC_015931.1"/>
</dbReference>
<feature type="domain" description="PurM-like C-terminal" evidence="7">
    <location>
        <begin position="154"/>
        <end position="317"/>
    </location>
</feature>
<dbReference type="InterPro" id="IPR004733">
    <property type="entry name" value="PurM_cligase"/>
</dbReference>
<dbReference type="InterPro" id="IPR036921">
    <property type="entry name" value="PurM-like_N_sf"/>
</dbReference>
<dbReference type="EMBL" id="CP002838">
    <property type="protein sequence ID" value="AEM39217.1"/>
    <property type="molecule type" value="Genomic_DNA"/>
</dbReference>
<dbReference type="GO" id="GO:0004641">
    <property type="term" value="F:phosphoribosylformylglycinamidine cyclo-ligase activity"/>
    <property type="evidence" value="ECO:0007669"/>
    <property type="project" value="UniProtKB-EC"/>
</dbReference>
<reference evidence="8 9" key="1">
    <citation type="journal article" date="2011" name="Stand. Genomic Sci.">
        <title>Complete genome sequence of the hyperthermophilic chemolithoautotroph Pyrolobus fumarii type strain (1A).</title>
        <authorList>
            <person name="Anderson I."/>
            <person name="Goker M."/>
            <person name="Nolan M."/>
            <person name="Lucas S."/>
            <person name="Hammon N."/>
            <person name="Deshpande S."/>
            <person name="Cheng J.F."/>
            <person name="Tapia R."/>
            <person name="Han C."/>
            <person name="Goodwin L."/>
            <person name="Pitluck S."/>
            <person name="Huntemann M."/>
            <person name="Liolios K."/>
            <person name="Ivanova N."/>
            <person name="Pagani I."/>
            <person name="Mavromatis K."/>
            <person name="Ovchinikova G."/>
            <person name="Pati A."/>
            <person name="Chen A."/>
            <person name="Palaniappan K."/>
            <person name="Land M."/>
            <person name="Hauser L."/>
            <person name="Brambilla E.M."/>
            <person name="Huber H."/>
            <person name="Yasawong M."/>
            <person name="Rohde M."/>
            <person name="Spring S."/>
            <person name="Abt B."/>
            <person name="Sikorski J."/>
            <person name="Wirth R."/>
            <person name="Detter J.C."/>
            <person name="Woyke T."/>
            <person name="Bristow J."/>
            <person name="Eisen J.A."/>
            <person name="Markowitz V."/>
            <person name="Hugenholtz P."/>
            <person name="Kyrpides N.C."/>
            <person name="Klenk H.P."/>
            <person name="Lapidus A."/>
        </authorList>
    </citation>
    <scope>NUCLEOTIDE SEQUENCE [LARGE SCALE GENOMIC DNA]</scope>
    <source>
        <strain evidence="9">DSM 11204 / 1A</strain>
    </source>
</reference>
<evidence type="ECO:0000256" key="5">
    <source>
        <dbReference type="ARBA" id="ARBA00022840"/>
    </source>
</evidence>
<dbReference type="GO" id="GO:0005829">
    <property type="term" value="C:cytosol"/>
    <property type="evidence" value="ECO:0007669"/>
    <property type="project" value="TreeGrafter"/>
</dbReference>
<evidence type="ECO:0000259" key="7">
    <source>
        <dbReference type="Pfam" id="PF02769"/>
    </source>
</evidence>
<dbReference type="Gene3D" id="3.90.650.10">
    <property type="entry name" value="PurM-like C-terminal domain"/>
    <property type="match status" value="1"/>
</dbReference>
<dbReference type="GO" id="GO:0006189">
    <property type="term" value="P:'de novo' IMP biosynthetic process"/>
    <property type="evidence" value="ECO:0007669"/>
    <property type="project" value="UniProtKB-UniPathway"/>
</dbReference>
<gene>
    <name evidence="8" type="ordered locus">Pyrfu_1359</name>
</gene>
<dbReference type="KEGG" id="pfm:Pyrfu_1359"/>
<evidence type="ECO:0000256" key="2">
    <source>
        <dbReference type="ARBA" id="ARBA00013047"/>
    </source>
</evidence>
<dbReference type="EC" id="6.3.3.1" evidence="2"/>
<dbReference type="SUPFAM" id="SSF56042">
    <property type="entry name" value="PurM C-terminal domain-like"/>
    <property type="match status" value="1"/>
</dbReference>
<keyword evidence="3 8" id="KW-0436">Ligase</keyword>
<keyword evidence="4" id="KW-0547">Nucleotide-binding</keyword>
<dbReference type="STRING" id="694429.Pyrfu_1359"/>
<dbReference type="GO" id="GO:0004637">
    <property type="term" value="F:phosphoribosylamine-glycine ligase activity"/>
    <property type="evidence" value="ECO:0007669"/>
    <property type="project" value="TreeGrafter"/>
</dbReference>
<sequence>MRYRDAGVDLDAHRAMHAVAARVLSGSRGAYTSSMLLDGTEITLHVDGVGTKTLVLEKLGRLDVAGWDCVVMNTNDVACDAFRPVALVDYVALPRSDESLFKPVLEGVARAAERLGIAVLGGETAILPGLAQGVDVVCTVLAVRDKRVENRAGIGDVLYGLPSNGLHANGFSLVRRLIEEKLGGDYHAVIDGVELAEELSKPVADYTGFLLEAWREGVITAAAHITGGAYTKLSRILPEGARAVLDMPRSPPIFELLLKLGVPVDEAYRVFNMGFGLVVAARPDPGVEDTLAMIAEKHGFSLVKLGRVEASEQREVVIRSPYVGEPLVYRV</sequence>
<evidence type="ECO:0000256" key="1">
    <source>
        <dbReference type="ARBA" id="ARBA00004686"/>
    </source>
</evidence>
<dbReference type="SUPFAM" id="SSF55326">
    <property type="entry name" value="PurM N-terminal domain-like"/>
    <property type="match status" value="1"/>
</dbReference>
<dbReference type="InParanoid" id="G0EGR9"/>
<evidence type="ECO:0000256" key="4">
    <source>
        <dbReference type="ARBA" id="ARBA00022741"/>
    </source>
</evidence>
<dbReference type="eggNOG" id="arCOG00639">
    <property type="taxonomic scope" value="Archaea"/>
</dbReference>
<dbReference type="Gene3D" id="3.30.1330.10">
    <property type="entry name" value="PurM-like, N-terminal domain"/>
    <property type="match status" value="1"/>
</dbReference>
<organism evidence="8 9">
    <name type="scientific">Pyrolobus fumarii (strain DSM 11204 / 1A)</name>
    <dbReference type="NCBI Taxonomy" id="694429"/>
    <lineage>
        <taxon>Archaea</taxon>
        <taxon>Thermoproteota</taxon>
        <taxon>Thermoprotei</taxon>
        <taxon>Desulfurococcales</taxon>
        <taxon>Pyrodictiaceae</taxon>
        <taxon>Pyrolobus</taxon>
    </lineage>
</organism>
<dbReference type="GeneID" id="11138544"/>
<dbReference type="UniPathway" id="UPA00074">
    <property type="reaction ID" value="UER00129"/>
</dbReference>
<evidence type="ECO:0000313" key="9">
    <source>
        <dbReference type="Proteomes" id="UP000001037"/>
    </source>
</evidence>
<dbReference type="Pfam" id="PF02769">
    <property type="entry name" value="AIRS_C"/>
    <property type="match status" value="1"/>
</dbReference>
<dbReference type="InterPro" id="IPR010918">
    <property type="entry name" value="PurM-like_C_dom"/>
</dbReference>
<dbReference type="InterPro" id="IPR016188">
    <property type="entry name" value="PurM-like_N"/>
</dbReference>
<protein>
    <recommendedName>
        <fullName evidence="2">phosphoribosylformylglycinamidine cyclo-ligase</fullName>
        <ecNumber evidence="2">6.3.3.1</ecNumber>
    </recommendedName>
</protein>
<dbReference type="GO" id="GO:0005524">
    <property type="term" value="F:ATP binding"/>
    <property type="evidence" value="ECO:0007669"/>
    <property type="project" value="UniProtKB-KW"/>
</dbReference>
<keyword evidence="9" id="KW-1185">Reference proteome</keyword>
<dbReference type="AlphaFoldDB" id="G0EGR9"/>
<dbReference type="InterPro" id="IPR036676">
    <property type="entry name" value="PurM-like_C_sf"/>
</dbReference>
<proteinExistence type="predicted"/>
<feature type="domain" description="PurM-like N-terminal" evidence="6">
    <location>
        <begin position="38"/>
        <end position="142"/>
    </location>
</feature>
<name>G0EGR9_PYRF1</name>
<evidence type="ECO:0000256" key="3">
    <source>
        <dbReference type="ARBA" id="ARBA00022598"/>
    </source>
</evidence>
<dbReference type="CDD" id="cd02196">
    <property type="entry name" value="PurM"/>
    <property type="match status" value="1"/>
</dbReference>
<dbReference type="Proteomes" id="UP000001037">
    <property type="component" value="Chromosome"/>
</dbReference>
<dbReference type="Pfam" id="PF00586">
    <property type="entry name" value="AIRS"/>
    <property type="match status" value="1"/>
</dbReference>